<dbReference type="SUPFAM" id="SSF53474">
    <property type="entry name" value="alpha/beta-Hydrolases"/>
    <property type="match status" value="1"/>
</dbReference>
<dbReference type="OrthoDB" id="108903at2"/>
<dbReference type="SUPFAM" id="SSF82171">
    <property type="entry name" value="DPP6 N-terminal domain-like"/>
    <property type="match status" value="1"/>
</dbReference>
<evidence type="ECO:0000313" key="4">
    <source>
        <dbReference type="Proteomes" id="UP000245379"/>
    </source>
</evidence>
<dbReference type="PANTHER" id="PTHR42776:SF27">
    <property type="entry name" value="DIPEPTIDYL PEPTIDASE FAMILY MEMBER 6"/>
    <property type="match status" value="1"/>
</dbReference>
<dbReference type="GO" id="GO:0006508">
    <property type="term" value="P:proteolysis"/>
    <property type="evidence" value="ECO:0007669"/>
    <property type="project" value="InterPro"/>
</dbReference>
<dbReference type="EMBL" id="QGNZ01000003">
    <property type="protein sequence ID" value="PWS27196.1"/>
    <property type="molecule type" value="Genomic_DNA"/>
</dbReference>
<accession>A0A317EPH1</accession>
<keyword evidence="4" id="KW-1185">Reference proteome</keyword>
<name>A0A317EPH1_9SPHI</name>
<feature type="domain" description="Peptidase S9 prolyl oligopeptidase catalytic" evidence="2">
    <location>
        <begin position="414"/>
        <end position="626"/>
    </location>
</feature>
<dbReference type="InterPro" id="IPR029058">
    <property type="entry name" value="AB_hydrolase_fold"/>
</dbReference>
<proteinExistence type="predicted"/>
<dbReference type="RefSeq" id="WP_109926529.1">
    <property type="nucleotide sequence ID" value="NZ_QGNZ01000003.1"/>
</dbReference>
<dbReference type="AlphaFoldDB" id="A0A317EPH1"/>
<evidence type="ECO:0000313" key="3">
    <source>
        <dbReference type="EMBL" id="PWS27196.1"/>
    </source>
</evidence>
<keyword evidence="1" id="KW-0378">Hydrolase</keyword>
<protein>
    <submittedName>
        <fullName evidence="3">S9 family peptidase</fullName>
    </submittedName>
</protein>
<dbReference type="Gene3D" id="3.40.50.1820">
    <property type="entry name" value="alpha/beta hydrolase"/>
    <property type="match status" value="1"/>
</dbReference>
<sequence>MLRRIIVLFLIALIVACKGNNDGKTIPVDDFFKIQDKAYYRISPDGKSLSYLKLQDKKLDLFVEDLASGQIVQLTHLSEKSISFYFWTSNNELVYYTEDESKERKSDLFVINKDGSKQIQLSSNEKTRVRVIEDQLIDDQYIIVASNKRDSTVFDVYRLNVRNGKMDIAAKNPGNVTEWMTDNKGVLKIAVSSDGVNETLMYRENESQPFKPVITNNFETTLQPIAFSEGEENVLYAISNVNRDKNALVALDLKTGKEKQVLFGNDTLNVVDAKYSRTKKKMIFVTCETWKKEKFYLDDSTRVAYSKIDQLLPRTEWRIMDKDKDDNVFIVRTFTDKNPGSYYLYTAKENKLKKLIDINSSIKEEDMSEMKPISYKTADGITINGYLTLPKSKKATNLPVVVMPHNGPGLRNTWGYNAEVQFLANRGYAVLQVNYRGSTGYGKTFYAAGFKQWSDKIQEDVNDGVKWLIAKKIANPKKVAIYGTGFGGYIALNCLYKNPDIYSCGGSNSGVINLFSYLKTIPPFLKSNLQMYYEIVGNPITDTDYMRFASPVFHADRFKTPLFIAQNPKDPRVNVAEGVQFIKELKKRNVPVTYIEKEEGPNPVMRQQGRTALYKALEEFLQQNLSKK</sequence>
<comment type="caution">
    <text evidence="3">The sequence shown here is derived from an EMBL/GenBank/DDBJ whole genome shotgun (WGS) entry which is preliminary data.</text>
</comment>
<evidence type="ECO:0000259" key="2">
    <source>
        <dbReference type="Pfam" id="PF00326"/>
    </source>
</evidence>
<dbReference type="Pfam" id="PF00326">
    <property type="entry name" value="Peptidase_S9"/>
    <property type="match status" value="1"/>
</dbReference>
<dbReference type="Proteomes" id="UP000245379">
    <property type="component" value="Unassembled WGS sequence"/>
</dbReference>
<dbReference type="InterPro" id="IPR001375">
    <property type="entry name" value="Peptidase_S9_cat"/>
</dbReference>
<dbReference type="GO" id="GO:0004252">
    <property type="term" value="F:serine-type endopeptidase activity"/>
    <property type="evidence" value="ECO:0007669"/>
    <property type="project" value="TreeGrafter"/>
</dbReference>
<evidence type="ECO:0000256" key="1">
    <source>
        <dbReference type="ARBA" id="ARBA00022801"/>
    </source>
</evidence>
<dbReference type="PANTHER" id="PTHR42776">
    <property type="entry name" value="SERINE PEPTIDASE S9 FAMILY MEMBER"/>
    <property type="match status" value="1"/>
</dbReference>
<organism evidence="3 4">
    <name type="scientific">Pedobacter yonginense</name>
    <dbReference type="NCBI Taxonomy" id="651869"/>
    <lineage>
        <taxon>Bacteria</taxon>
        <taxon>Pseudomonadati</taxon>
        <taxon>Bacteroidota</taxon>
        <taxon>Sphingobacteriia</taxon>
        <taxon>Sphingobacteriales</taxon>
        <taxon>Sphingobacteriaceae</taxon>
        <taxon>Pedobacter</taxon>
    </lineage>
</organism>
<dbReference type="PROSITE" id="PS51257">
    <property type="entry name" value="PROKAR_LIPOPROTEIN"/>
    <property type="match status" value="1"/>
</dbReference>
<gene>
    <name evidence="3" type="ORF">DHW03_14470</name>
</gene>
<reference evidence="3 4" key="1">
    <citation type="submission" date="2018-05" db="EMBL/GenBank/DDBJ databases">
        <title>Pedobacter paludis sp. nov., isolated from wetland soil.</title>
        <authorList>
            <person name="Zhang Y."/>
            <person name="Wang G."/>
        </authorList>
    </citation>
    <scope>NUCLEOTIDE SEQUENCE [LARGE SCALE GENOMIC DNA]</scope>
    <source>
        <strain evidence="3 4">KCTC22721</strain>
    </source>
</reference>
<dbReference type="InterPro" id="IPR011042">
    <property type="entry name" value="6-blade_b-propeller_TolB-like"/>
</dbReference>
<dbReference type="Gene3D" id="2.120.10.30">
    <property type="entry name" value="TolB, C-terminal domain"/>
    <property type="match status" value="1"/>
</dbReference>